<evidence type="ECO:0000313" key="2">
    <source>
        <dbReference type="EMBL" id="SEE01819.1"/>
    </source>
</evidence>
<comment type="caution">
    <text evidence="2">The sequence shown here is derived from an EMBL/GenBank/DDBJ whole genome shotgun (WGS) entry which is preliminary data.</text>
</comment>
<keyword evidence="1" id="KW-1133">Transmembrane helix</keyword>
<dbReference type="EMBL" id="FNUE01000001">
    <property type="protein sequence ID" value="SEE01819.1"/>
    <property type="molecule type" value="Genomic_DNA"/>
</dbReference>
<dbReference type="Proteomes" id="UP000183071">
    <property type="component" value="Unassembled WGS sequence"/>
</dbReference>
<gene>
    <name evidence="2" type="ORF">SAMN05444353_0371</name>
</gene>
<reference evidence="2 3" key="1">
    <citation type="submission" date="2016-10" db="EMBL/GenBank/DDBJ databases">
        <authorList>
            <person name="Varghese N."/>
            <person name="Submissions S."/>
        </authorList>
    </citation>
    <scope>NUCLEOTIDE SEQUENCE [LARGE SCALE GENOMIC DNA]</scope>
    <source>
        <strain evidence="2 3">DSW-5</strain>
    </source>
</reference>
<feature type="transmembrane region" description="Helical" evidence="1">
    <location>
        <begin position="30"/>
        <end position="52"/>
    </location>
</feature>
<keyword evidence="1" id="KW-0472">Membrane</keyword>
<name>A0A1H5FEN0_9FLAO</name>
<sequence>MKLLLKILFVIFIVWMCVGAFLINTEHEKAEIVMGLGVFYLSFIFMPIFIYYRYRDGKYKKYILTDEKLMAAFKNRDKN</sequence>
<protein>
    <submittedName>
        <fullName evidence="2">Uncharacterized protein</fullName>
    </submittedName>
</protein>
<keyword evidence="1" id="KW-0812">Transmembrane</keyword>
<accession>A0A1H5FEN0</accession>
<evidence type="ECO:0000256" key="1">
    <source>
        <dbReference type="SAM" id="Phobius"/>
    </source>
</evidence>
<evidence type="ECO:0000313" key="3">
    <source>
        <dbReference type="Proteomes" id="UP000183071"/>
    </source>
</evidence>
<dbReference type="RefSeq" id="WP_053973986.1">
    <property type="nucleotide sequence ID" value="NZ_FNUE01000001.1"/>
</dbReference>
<proteinExistence type="predicted"/>
<keyword evidence="3" id="KW-1185">Reference proteome</keyword>
<organism evidence="2 3">
    <name type="scientific">Polaribacter dokdonensis DSW-5</name>
    <dbReference type="NCBI Taxonomy" id="1300348"/>
    <lineage>
        <taxon>Bacteria</taxon>
        <taxon>Pseudomonadati</taxon>
        <taxon>Bacteroidota</taxon>
        <taxon>Flavobacteriia</taxon>
        <taxon>Flavobacteriales</taxon>
        <taxon>Flavobacteriaceae</taxon>
    </lineage>
</organism>
<feature type="transmembrane region" description="Helical" evidence="1">
    <location>
        <begin position="7"/>
        <end position="24"/>
    </location>
</feature>